<dbReference type="Gene3D" id="3.30.9.10">
    <property type="entry name" value="D-Amino Acid Oxidase, subunit A, domain 2"/>
    <property type="match status" value="1"/>
</dbReference>
<dbReference type="SUPFAM" id="SSF51905">
    <property type="entry name" value="FAD/NAD(P)-binding domain"/>
    <property type="match status" value="1"/>
</dbReference>
<dbReference type="RefSeq" id="WP_169680772.1">
    <property type="nucleotide sequence ID" value="NZ_JABBNU010000005.1"/>
</dbReference>
<proteinExistence type="predicted"/>
<dbReference type="AlphaFoldDB" id="A0A848IZ55"/>
<dbReference type="Gene3D" id="3.50.50.60">
    <property type="entry name" value="FAD/NAD(P)-binding domain"/>
    <property type="match status" value="1"/>
</dbReference>
<reference evidence="2 3" key="1">
    <citation type="submission" date="2020-04" db="EMBL/GenBank/DDBJ databases">
        <title>Flammeovirgaceae bacterium KN852 isolated from deep sea.</title>
        <authorList>
            <person name="Zhang D.-C."/>
        </authorList>
    </citation>
    <scope>NUCLEOTIDE SEQUENCE [LARGE SCALE GENOMIC DNA]</scope>
    <source>
        <strain evidence="2 3">KN852</strain>
    </source>
</reference>
<gene>
    <name evidence="2" type="ORF">HH304_09540</name>
</gene>
<keyword evidence="3" id="KW-1185">Reference proteome</keyword>
<feature type="domain" description="FAD dependent oxidoreductase" evidence="1">
    <location>
        <begin position="14"/>
        <end position="374"/>
    </location>
</feature>
<name>A0A848IZ55_9BACT</name>
<sequence>MLSFWEKSAMIEADIIIVGGGITGLSAAATLIENNPKLRIKVLERGVLPSGASTKNAGFACFGSLTEILDDLDAISPEESAALVETRWKGLEKLRKRLGDEKIGYEGHGGYELISTKDYDCLNRIEEINKLLHPIFHKHVFHEDEELKEIFGFNAEKVETIISNPLEGQLHPGLMIRSLSNYVKNKHVEIITGADVVGLNKGGNHVEVEVQVPFDHSETIQFRAEKVLICNNAFVNKLLPQVDMKPGRGFVMVTKPIEDLKFQGTFHYDRGYFYFRNIENRVLIGGGRNLDYIGEETTEFGTNQLIKDRLIDDLKNVILPGVDVEIDHEWSGIMGFGPNKQPVIQNVGDGVFTAVRLGGMGIAIGSSLGEKLAEIVINN</sequence>
<dbReference type="PANTHER" id="PTHR13847:SF281">
    <property type="entry name" value="FAD DEPENDENT OXIDOREDUCTASE DOMAIN-CONTAINING PROTEIN"/>
    <property type="match status" value="1"/>
</dbReference>
<dbReference type="InterPro" id="IPR006076">
    <property type="entry name" value="FAD-dep_OxRdtase"/>
</dbReference>
<evidence type="ECO:0000259" key="1">
    <source>
        <dbReference type="Pfam" id="PF01266"/>
    </source>
</evidence>
<dbReference type="InterPro" id="IPR036188">
    <property type="entry name" value="FAD/NAD-bd_sf"/>
</dbReference>
<dbReference type="PANTHER" id="PTHR13847">
    <property type="entry name" value="SARCOSINE DEHYDROGENASE-RELATED"/>
    <property type="match status" value="1"/>
</dbReference>
<protein>
    <submittedName>
        <fullName evidence="2">FAD-binding oxidoreductase</fullName>
    </submittedName>
</protein>
<organism evidence="2 3">
    <name type="scientific">Marinigracilibium pacificum</name>
    <dbReference type="NCBI Taxonomy" id="2729599"/>
    <lineage>
        <taxon>Bacteria</taxon>
        <taxon>Pseudomonadati</taxon>
        <taxon>Bacteroidota</taxon>
        <taxon>Cytophagia</taxon>
        <taxon>Cytophagales</taxon>
        <taxon>Flammeovirgaceae</taxon>
        <taxon>Marinigracilibium</taxon>
    </lineage>
</organism>
<evidence type="ECO:0000313" key="2">
    <source>
        <dbReference type="EMBL" id="NMM48641.1"/>
    </source>
</evidence>
<dbReference type="Proteomes" id="UP000559010">
    <property type="component" value="Unassembled WGS sequence"/>
</dbReference>
<dbReference type="GO" id="GO:0005737">
    <property type="term" value="C:cytoplasm"/>
    <property type="evidence" value="ECO:0007669"/>
    <property type="project" value="TreeGrafter"/>
</dbReference>
<dbReference type="Pfam" id="PF01266">
    <property type="entry name" value="DAO"/>
    <property type="match status" value="1"/>
</dbReference>
<dbReference type="EMBL" id="JABBNU010000005">
    <property type="protein sequence ID" value="NMM48641.1"/>
    <property type="molecule type" value="Genomic_DNA"/>
</dbReference>
<evidence type="ECO:0000313" key="3">
    <source>
        <dbReference type="Proteomes" id="UP000559010"/>
    </source>
</evidence>
<comment type="caution">
    <text evidence="2">The sequence shown here is derived from an EMBL/GenBank/DDBJ whole genome shotgun (WGS) entry which is preliminary data.</text>
</comment>
<accession>A0A848IZ55</accession>